<dbReference type="Proteomes" id="UP001054837">
    <property type="component" value="Unassembled WGS sequence"/>
</dbReference>
<dbReference type="EMBL" id="BPLQ01014081">
    <property type="protein sequence ID" value="GIY77136.1"/>
    <property type="molecule type" value="Genomic_DNA"/>
</dbReference>
<accession>A0AAV4W303</accession>
<protein>
    <submittedName>
        <fullName evidence="1">Uncharacterized protein</fullName>
    </submittedName>
</protein>
<name>A0AAV4W303_9ARAC</name>
<organism evidence="1 2">
    <name type="scientific">Caerostris darwini</name>
    <dbReference type="NCBI Taxonomy" id="1538125"/>
    <lineage>
        <taxon>Eukaryota</taxon>
        <taxon>Metazoa</taxon>
        <taxon>Ecdysozoa</taxon>
        <taxon>Arthropoda</taxon>
        <taxon>Chelicerata</taxon>
        <taxon>Arachnida</taxon>
        <taxon>Araneae</taxon>
        <taxon>Araneomorphae</taxon>
        <taxon>Entelegynae</taxon>
        <taxon>Araneoidea</taxon>
        <taxon>Araneidae</taxon>
        <taxon>Caerostris</taxon>
    </lineage>
</organism>
<sequence>MDPKIKNVSLCLLWRWQSGCLMHIRRFIAQVMRQTSNPCNPQNLGVNFYQVPYRMLSIAAEWAGDLPKNIGCRPPQKYLNDTLTKTTTGQSNQQ</sequence>
<evidence type="ECO:0000313" key="1">
    <source>
        <dbReference type="EMBL" id="GIY77136.1"/>
    </source>
</evidence>
<keyword evidence="2" id="KW-1185">Reference proteome</keyword>
<dbReference type="AlphaFoldDB" id="A0AAV4W303"/>
<gene>
    <name evidence="1" type="ORF">CDAR_300061</name>
</gene>
<evidence type="ECO:0000313" key="2">
    <source>
        <dbReference type="Proteomes" id="UP001054837"/>
    </source>
</evidence>
<comment type="caution">
    <text evidence="1">The sequence shown here is derived from an EMBL/GenBank/DDBJ whole genome shotgun (WGS) entry which is preliminary data.</text>
</comment>
<proteinExistence type="predicted"/>
<reference evidence="1 2" key="1">
    <citation type="submission" date="2021-06" db="EMBL/GenBank/DDBJ databases">
        <title>Caerostris darwini draft genome.</title>
        <authorList>
            <person name="Kono N."/>
            <person name="Arakawa K."/>
        </authorList>
    </citation>
    <scope>NUCLEOTIDE SEQUENCE [LARGE SCALE GENOMIC DNA]</scope>
</reference>